<dbReference type="Gene3D" id="3.40.50.800">
    <property type="entry name" value="Anticodon-binding domain"/>
    <property type="match status" value="1"/>
</dbReference>
<evidence type="ECO:0000256" key="1">
    <source>
        <dbReference type="ARBA" id="ARBA00012831"/>
    </source>
</evidence>
<dbReference type="EC" id="6.1.1.15" evidence="1"/>
<dbReference type="GO" id="GO:0017101">
    <property type="term" value="C:aminoacyl-tRNA synthetase multienzyme complex"/>
    <property type="evidence" value="ECO:0007669"/>
    <property type="project" value="TreeGrafter"/>
</dbReference>
<dbReference type="OrthoDB" id="9809052at2"/>
<organism evidence="9">
    <name type="scientific">Candidatus Mycoplasma haematominutum 'Birmingham 1'</name>
    <dbReference type="NCBI Taxonomy" id="1116213"/>
    <lineage>
        <taxon>Bacteria</taxon>
        <taxon>Bacillati</taxon>
        <taxon>Mycoplasmatota</taxon>
        <taxon>Mollicutes</taxon>
        <taxon>Mycoplasmataceae</taxon>
        <taxon>Mycoplasma</taxon>
    </lineage>
</organism>
<dbReference type="SUPFAM" id="SSF64586">
    <property type="entry name" value="C-terminal domain of ProRS"/>
    <property type="match status" value="1"/>
</dbReference>
<dbReference type="Gene3D" id="3.30.930.10">
    <property type="entry name" value="Bira Bifunctional Protein, Domain 2"/>
    <property type="match status" value="1"/>
</dbReference>
<keyword evidence="3 9" id="KW-0436">Ligase</keyword>
<evidence type="ECO:0000256" key="5">
    <source>
        <dbReference type="ARBA" id="ARBA00022840"/>
    </source>
</evidence>
<dbReference type="PANTHER" id="PTHR43382">
    <property type="entry name" value="PROLYL-TRNA SYNTHETASE"/>
    <property type="match status" value="1"/>
</dbReference>
<dbReference type="AlphaFoldDB" id="G8C2H9"/>
<dbReference type="Pfam" id="PF03129">
    <property type="entry name" value="HGTP_anticodon"/>
    <property type="match status" value="1"/>
</dbReference>
<dbReference type="PANTHER" id="PTHR43382:SF2">
    <property type="entry name" value="BIFUNCTIONAL GLUTAMATE_PROLINE--TRNA LIGASE"/>
    <property type="match status" value="1"/>
</dbReference>
<dbReference type="InterPro" id="IPR017449">
    <property type="entry name" value="Pro-tRNA_synth_II"/>
</dbReference>
<dbReference type="GO" id="GO:0006433">
    <property type="term" value="P:prolyl-tRNA aminoacylation"/>
    <property type="evidence" value="ECO:0007669"/>
    <property type="project" value="InterPro"/>
</dbReference>
<keyword evidence="2" id="KW-0963">Cytoplasm</keyword>
<evidence type="ECO:0000259" key="8">
    <source>
        <dbReference type="PROSITE" id="PS50862"/>
    </source>
</evidence>
<proteinExistence type="predicted"/>
<dbReference type="InterPro" id="IPR045864">
    <property type="entry name" value="aa-tRNA-synth_II/BPL/LPL"/>
</dbReference>
<keyword evidence="5" id="KW-0067">ATP-binding</keyword>
<dbReference type="SUPFAM" id="SSF55681">
    <property type="entry name" value="Class II aaRS and biotin synthetases"/>
    <property type="match status" value="1"/>
</dbReference>
<dbReference type="GO" id="GO:0005524">
    <property type="term" value="F:ATP binding"/>
    <property type="evidence" value="ECO:0007669"/>
    <property type="project" value="UniProtKB-KW"/>
</dbReference>
<dbReference type="Pfam" id="PF09180">
    <property type="entry name" value="ProRS-C_1"/>
    <property type="match status" value="1"/>
</dbReference>
<evidence type="ECO:0000256" key="3">
    <source>
        <dbReference type="ARBA" id="ARBA00022598"/>
    </source>
</evidence>
<name>G8C2H9_9MOLU</name>
<dbReference type="InterPro" id="IPR004499">
    <property type="entry name" value="Pro-tRNA-ligase_IIa_arc-type"/>
</dbReference>
<dbReference type="InterPro" id="IPR016061">
    <property type="entry name" value="Pro-tRNA_ligase_II_C"/>
</dbReference>
<feature type="domain" description="Aminoacyl-transfer RNA synthetases class-II family profile" evidence="8">
    <location>
        <begin position="1"/>
        <end position="273"/>
    </location>
</feature>
<accession>G8C2H9</accession>
<sequence length="466" mass="54450">MKRDFANYETLLLEGRLVSPGLVSGTFFLHPRGCYIWESIQSFLNKEFQKLGVQNVLFPSLIPWSKFLEEQKLHNSLNLDEIIRLHSEKENVSSAQALRPTSEILFSHYFSERIREKSEKLPILLNQWSSVYREEKNTKLLFRSKEFYWQELHSIHEDHQEAREYLLKIHSIYEKLIKEILCIYPIIGEKTHLERFPGAQETLSHECILPDGQVLQMTTSHLLGSFFIQLMSIKNLSDKGIEKPLIQLSAGCSTRLIGAVVEMHKDELGLILPWDLSREQIAILFLNECSLEDIEEVSNYLKKKLDSYRLYWDKSTASFGKKINKAEKLGIPLIFVIGTEELKNKHIVIKSRLSKEKQKVLLEDIDLEVIKQKELYKKELLQRSKNFSDNLIEKSNNWDDLVNLIASGKVVIAPWKDSRENELNFREKKYNFSIRCIREKSKDSINVNCIFSKQPANCLAYFGRSY</sequence>
<dbReference type="KEGG" id="mhb:MHM_00090"/>
<keyword evidence="6" id="KW-0648">Protein biosynthesis</keyword>
<dbReference type="InterPro" id="IPR006195">
    <property type="entry name" value="aa-tRNA-synth_II"/>
</dbReference>
<reference evidence="9" key="1">
    <citation type="submission" date="2011-11" db="EMBL/GenBank/DDBJ databases">
        <title>Complete genome sequence of Candidatus Mycoplasma haemominutum.</title>
        <authorList>
            <person name="Barker E.N."/>
            <person name="Darby A.C."/>
            <person name="Helps C.R."/>
            <person name="Peters I.R."/>
            <person name="Hughes M.A."/>
            <person name="Radford A.D."/>
            <person name="Novacco M."/>
            <person name="Boretti F."/>
            <person name="Hofmann-Lehmann R."/>
            <person name="Tasker S."/>
        </authorList>
    </citation>
    <scope>NUCLEOTIDE SEQUENCE</scope>
    <source>
        <strain evidence="9">Birmingham 1</strain>
    </source>
</reference>
<gene>
    <name evidence="9" type="primary">proS</name>
    <name evidence="9" type="ORF">MHM_00090</name>
</gene>
<dbReference type="InterPro" id="IPR002314">
    <property type="entry name" value="aa-tRNA-synt_IIb"/>
</dbReference>
<dbReference type="GO" id="GO:0005737">
    <property type="term" value="C:cytoplasm"/>
    <property type="evidence" value="ECO:0007669"/>
    <property type="project" value="InterPro"/>
</dbReference>
<dbReference type="InterPro" id="IPR036621">
    <property type="entry name" value="Anticodon-bd_dom_sf"/>
</dbReference>
<evidence type="ECO:0000256" key="4">
    <source>
        <dbReference type="ARBA" id="ARBA00022741"/>
    </source>
</evidence>
<evidence type="ECO:0000313" key="9">
    <source>
        <dbReference type="EMBL" id="CCE66527.1"/>
    </source>
</evidence>
<evidence type="ECO:0000256" key="6">
    <source>
        <dbReference type="ARBA" id="ARBA00022917"/>
    </source>
</evidence>
<evidence type="ECO:0000256" key="2">
    <source>
        <dbReference type="ARBA" id="ARBA00022490"/>
    </source>
</evidence>
<dbReference type="GO" id="GO:0004827">
    <property type="term" value="F:proline-tRNA ligase activity"/>
    <property type="evidence" value="ECO:0007669"/>
    <property type="project" value="UniProtKB-EC"/>
</dbReference>
<dbReference type="EMBL" id="HE613254">
    <property type="protein sequence ID" value="CCE66527.1"/>
    <property type="molecule type" value="Genomic_DNA"/>
</dbReference>
<dbReference type="HOGENOM" id="CLU_001882_4_2_14"/>
<reference evidence="9" key="2">
    <citation type="submission" date="2011-11" db="EMBL/GenBank/DDBJ databases">
        <authorList>
            <person name="Barker E."/>
        </authorList>
    </citation>
    <scope>NUCLEOTIDE SEQUENCE</scope>
    <source>
        <strain evidence="9">Birmingham 1</strain>
    </source>
</reference>
<protein>
    <recommendedName>
        <fullName evidence="1">proline--tRNA ligase</fullName>
        <ecNumber evidence="1">6.1.1.15</ecNumber>
    </recommendedName>
</protein>
<dbReference type="Pfam" id="PF00587">
    <property type="entry name" value="tRNA-synt_2b"/>
    <property type="match status" value="1"/>
</dbReference>
<dbReference type="PROSITE" id="PS50862">
    <property type="entry name" value="AA_TRNA_LIGASE_II"/>
    <property type="match status" value="1"/>
</dbReference>
<dbReference type="InterPro" id="IPR004154">
    <property type="entry name" value="Anticodon-bd"/>
</dbReference>
<dbReference type="PATRIC" id="fig|1116213.3.peg.7"/>
<evidence type="ECO:0000256" key="7">
    <source>
        <dbReference type="ARBA" id="ARBA00023146"/>
    </source>
</evidence>
<keyword evidence="7 9" id="KW-0030">Aminoacyl-tRNA synthetase</keyword>
<dbReference type="SMART" id="SM00946">
    <property type="entry name" value="ProRS-C_1"/>
    <property type="match status" value="1"/>
</dbReference>
<dbReference type="SUPFAM" id="SSF52954">
    <property type="entry name" value="Class II aaRS ABD-related"/>
    <property type="match status" value="1"/>
</dbReference>
<dbReference type="Gene3D" id="3.30.110.30">
    <property type="entry name" value="C-terminal domain of ProRS"/>
    <property type="match status" value="1"/>
</dbReference>
<keyword evidence="4" id="KW-0547">Nucleotide-binding</keyword>